<feature type="chain" id="PRO_5015711316" description="DUF8021 domain-containing protein" evidence="1">
    <location>
        <begin position="24"/>
        <end position="561"/>
    </location>
</feature>
<feature type="signal peptide" evidence="1">
    <location>
        <begin position="1"/>
        <end position="23"/>
    </location>
</feature>
<dbReference type="Pfam" id="PF26061">
    <property type="entry name" value="DUF8021"/>
    <property type="match status" value="1"/>
</dbReference>
<accession>A0A2T2NA10</accession>
<sequence>MRLMLHVSYLVLYFILQFAYVQSQNSTCDRTCLESILNGYLEALVAHDPSRLSLSPDVIYVENSQYLTIGTGAWRTATELGTYRHVFADPLSGQVAAITTLMENGIPVIYVVRLKSTLNKTLTEIETQITRDDEGARRYEKMKTPENIWLQTVPYEKRLSRDRLVEQTNKYYNGMERNDPRGDYSFFHKDCNRLEDGLQTTNQNNSDPYGHSNDTAFASLGCEAQFQTGFLGFVTKIRDRRYPVIDEERQSVFAITIFDHNGTVRYLPSVNGTSSLIPPYFDVPRTLTASEAFRLEGEKLFRIEMTLTEVPYGMRSAFKTPSHSQANYTGRIMSSNKYCGRTCLYDVLDLVLSCMSRNDTTHLPLAGDIRYSENGQFMPVGDGLWQTLNEFAHPNSHIYAARFVDVESGIVAYWGLTREQSTRGILALRIEFNNRTIRNIDAAIVRAETAGERGGTMTLMRPPLPIEWNGTLEGLDSGFHQDSPHSKSHLAMLAADYLNGIEKHSSLDVAFGTSCSRRDNGLGSNITCSLQMDGQGPHPNGLFNTTSFVGDRRHNSSRSST</sequence>
<proteinExistence type="predicted"/>
<keyword evidence="4" id="KW-1185">Reference proteome</keyword>
<evidence type="ECO:0000313" key="3">
    <source>
        <dbReference type="EMBL" id="PSN62253.1"/>
    </source>
</evidence>
<dbReference type="EMBL" id="KZ678142">
    <property type="protein sequence ID" value="PSN62253.1"/>
    <property type="molecule type" value="Genomic_DNA"/>
</dbReference>
<dbReference type="OrthoDB" id="5229624at2759"/>
<dbReference type="InterPro" id="IPR058334">
    <property type="entry name" value="DUF8021"/>
</dbReference>
<gene>
    <name evidence="3" type="ORF">BS50DRAFT_638806</name>
</gene>
<protein>
    <recommendedName>
        <fullName evidence="2">DUF8021 domain-containing protein</fullName>
    </recommendedName>
</protein>
<reference evidence="3 4" key="1">
    <citation type="journal article" date="2018" name="Front. Microbiol.">
        <title>Genome-Wide Analysis of Corynespora cassiicola Leaf Fall Disease Putative Effectors.</title>
        <authorList>
            <person name="Lopez D."/>
            <person name="Ribeiro S."/>
            <person name="Label P."/>
            <person name="Fumanal B."/>
            <person name="Venisse J.S."/>
            <person name="Kohler A."/>
            <person name="de Oliveira R.R."/>
            <person name="Labutti K."/>
            <person name="Lipzen A."/>
            <person name="Lail K."/>
            <person name="Bauer D."/>
            <person name="Ohm R.A."/>
            <person name="Barry K.W."/>
            <person name="Spatafora J."/>
            <person name="Grigoriev I.V."/>
            <person name="Martin F.M."/>
            <person name="Pujade-Renaud V."/>
        </authorList>
    </citation>
    <scope>NUCLEOTIDE SEQUENCE [LARGE SCALE GENOMIC DNA]</scope>
    <source>
        <strain evidence="3 4">Philippines</strain>
    </source>
</reference>
<evidence type="ECO:0000313" key="4">
    <source>
        <dbReference type="Proteomes" id="UP000240883"/>
    </source>
</evidence>
<dbReference type="AlphaFoldDB" id="A0A2T2NA10"/>
<evidence type="ECO:0000256" key="1">
    <source>
        <dbReference type="SAM" id="SignalP"/>
    </source>
</evidence>
<name>A0A2T2NA10_CORCC</name>
<keyword evidence="1" id="KW-0732">Signal</keyword>
<evidence type="ECO:0000259" key="2">
    <source>
        <dbReference type="Pfam" id="PF26061"/>
    </source>
</evidence>
<feature type="domain" description="DUF8021" evidence="2">
    <location>
        <begin position="157"/>
        <end position="305"/>
    </location>
</feature>
<organism evidence="3 4">
    <name type="scientific">Corynespora cassiicola Philippines</name>
    <dbReference type="NCBI Taxonomy" id="1448308"/>
    <lineage>
        <taxon>Eukaryota</taxon>
        <taxon>Fungi</taxon>
        <taxon>Dikarya</taxon>
        <taxon>Ascomycota</taxon>
        <taxon>Pezizomycotina</taxon>
        <taxon>Dothideomycetes</taxon>
        <taxon>Pleosporomycetidae</taxon>
        <taxon>Pleosporales</taxon>
        <taxon>Corynesporascaceae</taxon>
        <taxon>Corynespora</taxon>
    </lineage>
</organism>
<dbReference type="Proteomes" id="UP000240883">
    <property type="component" value="Unassembled WGS sequence"/>
</dbReference>